<dbReference type="InterPro" id="IPR009038">
    <property type="entry name" value="GOLD_dom"/>
</dbReference>
<feature type="signal peptide" evidence="9">
    <location>
        <begin position="1"/>
        <end position="18"/>
    </location>
</feature>
<dbReference type="Pfam" id="PF01105">
    <property type="entry name" value="EMP24_GP25L"/>
    <property type="match status" value="1"/>
</dbReference>
<evidence type="ECO:0000256" key="8">
    <source>
        <dbReference type="SAM" id="MobiDB-lite"/>
    </source>
</evidence>
<dbReference type="GO" id="GO:0015031">
    <property type="term" value="P:protein transport"/>
    <property type="evidence" value="ECO:0007669"/>
    <property type="project" value="UniProtKB-KW"/>
</dbReference>
<evidence type="ECO:0000313" key="11">
    <source>
        <dbReference type="EMBL" id="KAJ5071611.1"/>
    </source>
</evidence>
<feature type="region of interest" description="Disordered" evidence="8">
    <location>
        <begin position="298"/>
        <end position="324"/>
    </location>
</feature>
<dbReference type="InterPro" id="IPR007135">
    <property type="entry name" value="Atg3/Atg10"/>
</dbReference>
<dbReference type="Gene3D" id="3.30.1460.50">
    <property type="match status" value="1"/>
</dbReference>
<evidence type="ECO:0000256" key="3">
    <source>
        <dbReference type="ARBA" id="ARBA00022448"/>
    </source>
</evidence>
<evidence type="ECO:0000256" key="5">
    <source>
        <dbReference type="ARBA" id="ARBA00022786"/>
    </source>
</evidence>
<keyword evidence="4" id="KW-0963">Cytoplasm</keyword>
<dbReference type="OrthoDB" id="1584384at2759"/>
<gene>
    <name evidence="11" type="ORF">M0811_10020</name>
</gene>
<sequence>MKILNFFYFAFILQIISPFYFDLPPLIGTCFEEFLEANQLIQGFYEAANDIPIDFLVLCPEKHTLYQKDSHPKEDFSFISHESGRYMFCFLPNKKTVVFSYKMPFKIKFEILPFLKSPDYSEFEELSMIEKEIKNINMFTNKIQDNMEYFKSREETMRDTNESTNSRVMWFSFLSIFVLCVAKFMKHKAHSAWLQLANKISGPLKKSALLDKGVITPEEFVIAGDFLTYVSKTWKWQPAKPGLSKSYLPEDKQFLLTEKIPSTKRAIDLVNMCVENLLEDDWVSPDFSKIQDDEVIVDESKNTKPEIKSESQSEAESDSDIPEAEDFDDDILIQTKDDAELSQDLILQARTYDISIVYDQYYSTPRVFLSGYNENGKPLTKQEIFQDISAEHSGKTVTFDPHPHLGTKQASIHPCKHAQIMKLMINQMKENGKEMSPAFYLIIFLKFIATVIPTIKFDFTHTFQI</sequence>
<name>A0A9Q0LF82_ANAIG</name>
<dbReference type="PANTHER" id="PTHR12866">
    <property type="entry name" value="UBIQUITIN-LIKE-CONJUGATING ENZYME ATG3"/>
    <property type="match status" value="1"/>
</dbReference>
<evidence type="ECO:0000256" key="2">
    <source>
        <dbReference type="ARBA" id="ARBA00007683"/>
    </source>
</evidence>
<dbReference type="GO" id="GO:0000045">
    <property type="term" value="P:autophagosome assembly"/>
    <property type="evidence" value="ECO:0007669"/>
    <property type="project" value="TreeGrafter"/>
</dbReference>
<evidence type="ECO:0000313" key="12">
    <source>
        <dbReference type="Proteomes" id="UP001149090"/>
    </source>
</evidence>
<feature type="compositionally biased region" description="Basic and acidic residues" evidence="8">
    <location>
        <begin position="298"/>
        <end position="311"/>
    </location>
</feature>
<dbReference type="GO" id="GO:0000422">
    <property type="term" value="P:autophagy of mitochondrion"/>
    <property type="evidence" value="ECO:0007669"/>
    <property type="project" value="TreeGrafter"/>
</dbReference>
<dbReference type="GO" id="GO:0044804">
    <property type="term" value="P:nucleophagy"/>
    <property type="evidence" value="ECO:0007669"/>
    <property type="project" value="TreeGrafter"/>
</dbReference>
<keyword evidence="6" id="KW-0653">Protein transport</keyword>
<dbReference type="GO" id="GO:0005829">
    <property type="term" value="C:cytosol"/>
    <property type="evidence" value="ECO:0007669"/>
    <property type="project" value="TreeGrafter"/>
</dbReference>
<organism evidence="11 12">
    <name type="scientific">Anaeramoeba ignava</name>
    <name type="common">Anaerobic marine amoeba</name>
    <dbReference type="NCBI Taxonomy" id="1746090"/>
    <lineage>
        <taxon>Eukaryota</taxon>
        <taxon>Metamonada</taxon>
        <taxon>Anaeramoebidae</taxon>
        <taxon>Anaeramoeba</taxon>
    </lineage>
</organism>
<evidence type="ECO:0000259" key="10">
    <source>
        <dbReference type="PROSITE" id="PS50866"/>
    </source>
</evidence>
<evidence type="ECO:0000256" key="4">
    <source>
        <dbReference type="ARBA" id="ARBA00022490"/>
    </source>
</evidence>
<accession>A0A9Q0LF82</accession>
<protein>
    <submittedName>
        <fullName evidence="11">Ubiquitin-like-conjugating enzyme atg3</fullName>
    </submittedName>
</protein>
<dbReference type="Pfam" id="PF03987">
    <property type="entry name" value="Autophagy_act_C"/>
    <property type="match status" value="1"/>
</dbReference>
<dbReference type="PANTHER" id="PTHR12866:SF2">
    <property type="entry name" value="UBIQUITIN-LIKE-CONJUGATING ENZYME ATG3"/>
    <property type="match status" value="1"/>
</dbReference>
<evidence type="ECO:0000256" key="7">
    <source>
        <dbReference type="ARBA" id="ARBA00023006"/>
    </source>
</evidence>
<evidence type="ECO:0000256" key="9">
    <source>
        <dbReference type="SAM" id="SignalP"/>
    </source>
</evidence>
<keyword evidence="9" id="KW-0732">Signal</keyword>
<keyword evidence="3" id="KW-0813">Transport</keyword>
<reference evidence="11" key="1">
    <citation type="submission" date="2022-10" db="EMBL/GenBank/DDBJ databases">
        <title>Novel sulphate-reducing endosymbionts in the free-living metamonad Anaeramoeba.</title>
        <authorList>
            <person name="Jerlstrom-Hultqvist J."/>
            <person name="Cepicka I."/>
            <person name="Gallot-Lavallee L."/>
            <person name="Salas-Leiva D."/>
            <person name="Curtis B.A."/>
            <person name="Zahonova K."/>
            <person name="Pipaliya S."/>
            <person name="Dacks J."/>
            <person name="Roger A.J."/>
        </authorList>
    </citation>
    <scope>NUCLEOTIDE SEQUENCE</scope>
    <source>
        <strain evidence="11">BMAN</strain>
    </source>
</reference>
<proteinExistence type="inferred from homology"/>
<dbReference type="Proteomes" id="UP001149090">
    <property type="component" value="Unassembled WGS sequence"/>
</dbReference>
<keyword evidence="7" id="KW-0072">Autophagy</keyword>
<comment type="caution">
    <text evidence="11">The sequence shown here is derived from an EMBL/GenBank/DDBJ whole genome shotgun (WGS) entry which is preliminary data.</text>
</comment>
<comment type="subcellular location">
    <subcellularLocation>
        <location evidence="1">Cytoplasm</location>
    </subcellularLocation>
</comment>
<dbReference type="GO" id="GO:0061723">
    <property type="term" value="P:glycophagy"/>
    <property type="evidence" value="ECO:0007669"/>
    <property type="project" value="TreeGrafter"/>
</dbReference>
<evidence type="ECO:0000256" key="1">
    <source>
        <dbReference type="ARBA" id="ARBA00004496"/>
    </source>
</evidence>
<dbReference type="SMART" id="SM01190">
    <property type="entry name" value="EMP24_GP25L"/>
    <property type="match status" value="1"/>
</dbReference>
<dbReference type="AlphaFoldDB" id="A0A9Q0LF82"/>
<feature type="compositionally biased region" description="Acidic residues" evidence="8">
    <location>
        <begin position="313"/>
        <end position="324"/>
    </location>
</feature>
<feature type="domain" description="GOLD" evidence="10">
    <location>
        <begin position="28"/>
        <end position="113"/>
    </location>
</feature>
<dbReference type="PROSITE" id="PS50866">
    <property type="entry name" value="GOLD"/>
    <property type="match status" value="1"/>
</dbReference>
<dbReference type="GO" id="GO:0000407">
    <property type="term" value="C:phagophore assembly site"/>
    <property type="evidence" value="ECO:0007669"/>
    <property type="project" value="TreeGrafter"/>
</dbReference>
<feature type="chain" id="PRO_5040126939" evidence="9">
    <location>
        <begin position="19"/>
        <end position="465"/>
    </location>
</feature>
<dbReference type="EMBL" id="JAPDFW010000086">
    <property type="protein sequence ID" value="KAJ5071611.1"/>
    <property type="molecule type" value="Genomic_DNA"/>
</dbReference>
<dbReference type="GO" id="GO:0019776">
    <property type="term" value="F:Atg8-family ligase activity"/>
    <property type="evidence" value="ECO:0007669"/>
    <property type="project" value="TreeGrafter"/>
</dbReference>
<evidence type="ECO:0000256" key="6">
    <source>
        <dbReference type="ARBA" id="ARBA00022927"/>
    </source>
</evidence>
<comment type="similarity">
    <text evidence="2">Belongs to the ATG3 family.</text>
</comment>
<keyword evidence="12" id="KW-1185">Reference proteome</keyword>
<keyword evidence="5" id="KW-0833">Ubl conjugation pathway</keyword>